<evidence type="ECO:0000313" key="8">
    <source>
        <dbReference type="Proteomes" id="UP001209570"/>
    </source>
</evidence>
<dbReference type="Pfam" id="PF01852">
    <property type="entry name" value="START"/>
    <property type="match status" value="3"/>
</dbReference>
<feature type="transmembrane region" description="Helical" evidence="4">
    <location>
        <begin position="1020"/>
        <end position="1040"/>
    </location>
</feature>
<feature type="compositionally biased region" description="Low complexity" evidence="3">
    <location>
        <begin position="947"/>
        <end position="962"/>
    </location>
</feature>
<evidence type="ECO:0008006" key="9">
    <source>
        <dbReference type="Google" id="ProtNLM"/>
    </source>
</evidence>
<evidence type="ECO:0000259" key="6">
    <source>
        <dbReference type="PROSITE" id="PS50848"/>
    </source>
</evidence>
<evidence type="ECO:0000256" key="3">
    <source>
        <dbReference type="SAM" id="MobiDB-lite"/>
    </source>
</evidence>
<dbReference type="PROSITE" id="PS50003">
    <property type="entry name" value="PH_DOMAIN"/>
    <property type="match status" value="1"/>
</dbReference>
<proteinExistence type="predicted"/>
<feature type="region of interest" description="Disordered" evidence="3">
    <location>
        <begin position="683"/>
        <end position="705"/>
    </location>
</feature>
<dbReference type="InterPro" id="IPR051213">
    <property type="entry name" value="START_lipid_transfer"/>
</dbReference>
<dbReference type="Pfam" id="PF00169">
    <property type="entry name" value="PH"/>
    <property type="match status" value="1"/>
</dbReference>
<dbReference type="Gene3D" id="3.30.559.10">
    <property type="entry name" value="Chloramphenicol acetyltransferase-like domain"/>
    <property type="match status" value="1"/>
</dbReference>
<keyword evidence="8" id="KW-1185">Reference proteome</keyword>
<accession>A0AAD5QBE3</accession>
<evidence type="ECO:0000313" key="7">
    <source>
        <dbReference type="EMBL" id="KAJ0406199.1"/>
    </source>
</evidence>
<keyword evidence="2" id="KW-0256">Endoplasmic reticulum</keyword>
<organism evidence="7 8">
    <name type="scientific">Pythium insidiosum</name>
    <name type="common">Pythiosis disease agent</name>
    <dbReference type="NCBI Taxonomy" id="114742"/>
    <lineage>
        <taxon>Eukaryota</taxon>
        <taxon>Sar</taxon>
        <taxon>Stramenopiles</taxon>
        <taxon>Oomycota</taxon>
        <taxon>Peronosporomycetes</taxon>
        <taxon>Pythiales</taxon>
        <taxon>Pythiaceae</taxon>
        <taxon>Pythium</taxon>
    </lineage>
</organism>
<dbReference type="EMBL" id="JAKCXM010000035">
    <property type="protein sequence ID" value="KAJ0406199.1"/>
    <property type="molecule type" value="Genomic_DNA"/>
</dbReference>
<dbReference type="PANTHER" id="PTHR19308">
    <property type="entry name" value="PHOSPHATIDYLCHOLINE TRANSFER PROTEIN"/>
    <property type="match status" value="1"/>
</dbReference>
<comment type="caution">
    <text evidence="7">The sequence shown here is derived from an EMBL/GenBank/DDBJ whole genome shotgun (WGS) entry which is preliminary data.</text>
</comment>
<keyword evidence="4" id="KW-0472">Membrane</keyword>
<dbReference type="InterPro" id="IPR001849">
    <property type="entry name" value="PH_domain"/>
</dbReference>
<feature type="compositionally biased region" description="Polar residues" evidence="3">
    <location>
        <begin position="116"/>
        <end position="128"/>
    </location>
</feature>
<evidence type="ECO:0000256" key="1">
    <source>
        <dbReference type="ARBA" id="ARBA00004240"/>
    </source>
</evidence>
<feature type="domain" description="START" evidence="6">
    <location>
        <begin position="448"/>
        <end position="608"/>
    </location>
</feature>
<dbReference type="PANTHER" id="PTHR19308:SF56">
    <property type="entry name" value="START DOMAIN-CONTAINING PROTEIN"/>
    <property type="match status" value="1"/>
</dbReference>
<gene>
    <name evidence="7" type="ORF">P43SY_000383</name>
</gene>
<feature type="region of interest" description="Disordered" evidence="3">
    <location>
        <begin position="392"/>
        <end position="424"/>
    </location>
</feature>
<feature type="transmembrane region" description="Helical" evidence="4">
    <location>
        <begin position="1204"/>
        <end position="1226"/>
    </location>
</feature>
<dbReference type="SMART" id="SM00234">
    <property type="entry name" value="START"/>
    <property type="match status" value="3"/>
</dbReference>
<dbReference type="CDD" id="cd00177">
    <property type="entry name" value="START"/>
    <property type="match status" value="3"/>
</dbReference>
<dbReference type="SUPFAM" id="SSF55961">
    <property type="entry name" value="Bet v1-like"/>
    <property type="match status" value="3"/>
</dbReference>
<feature type="compositionally biased region" description="Low complexity" evidence="3">
    <location>
        <begin position="683"/>
        <end position="694"/>
    </location>
</feature>
<feature type="transmembrane region" description="Helical" evidence="4">
    <location>
        <begin position="1176"/>
        <end position="1198"/>
    </location>
</feature>
<dbReference type="InterPro" id="IPR023213">
    <property type="entry name" value="CAT-like_dom_sf"/>
</dbReference>
<feature type="region of interest" description="Disordered" evidence="3">
    <location>
        <begin position="938"/>
        <end position="973"/>
    </location>
</feature>
<feature type="domain" description="PH" evidence="5">
    <location>
        <begin position="18"/>
        <end position="114"/>
    </location>
</feature>
<dbReference type="InterPro" id="IPR023393">
    <property type="entry name" value="START-like_dom_sf"/>
</dbReference>
<dbReference type="Proteomes" id="UP001209570">
    <property type="component" value="Unassembled WGS sequence"/>
</dbReference>
<dbReference type="GO" id="GO:0008289">
    <property type="term" value="F:lipid binding"/>
    <property type="evidence" value="ECO:0007669"/>
    <property type="project" value="InterPro"/>
</dbReference>
<dbReference type="Gene3D" id="3.30.530.20">
    <property type="match status" value="3"/>
</dbReference>
<evidence type="ECO:0000256" key="2">
    <source>
        <dbReference type="ARBA" id="ARBA00022824"/>
    </source>
</evidence>
<dbReference type="InterPro" id="IPR002913">
    <property type="entry name" value="START_lipid-bd_dom"/>
</dbReference>
<keyword evidence="4" id="KW-0812">Transmembrane</keyword>
<name>A0AAD5QBE3_PYTIN</name>
<keyword evidence="4" id="KW-1133">Transmembrane helix</keyword>
<feature type="domain" description="START" evidence="6">
    <location>
        <begin position="733"/>
        <end position="892"/>
    </location>
</feature>
<dbReference type="SUPFAM" id="SSF52777">
    <property type="entry name" value="CoA-dependent acyltransferases"/>
    <property type="match status" value="1"/>
</dbReference>
<dbReference type="Gene3D" id="2.30.29.30">
    <property type="entry name" value="Pleckstrin-homology domain (PH domain)/Phosphotyrosine-binding domain (PTB)"/>
    <property type="match status" value="1"/>
</dbReference>
<dbReference type="GO" id="GO:0016746">
    <property type="term" value="F:acyltransferase activity"/>
    <property type="evidence" value="ECO:0007669"/>
    <property type="project" value="InterPro"/>
</dbReference>
<sequence length="1296" mass="143358">MASSQDTSSSSSTSAHHHYTPAGHLYQKTGALTRKWKPRFFSLEGSLLYYFKREGDTVPKGIIVLTGCQIKVTRDKKYYSFRISHPKTSKTFDLAATLQSRMEDWVNALRDGAQAVHSQGPNSRSESSVDLRASQLEPRTPSHSSSFVISDSDLEAIAADNAELPEEYREEMEALMCEFMMQARDDAEGWKLQSEQRDCKVFVRAASRLGSCKGVGYVNYHPHLIMKLLLDLARRQSYDPQLLASRRAHVYNDHTFIDHLIYKPVFPAAGRDFVHVTHWRVLKDGSILIIATSVHRPDLCPSREPEIVRARTIMGGFLITPNNDYTGADVRYIIKADIRGGIPQALQTKLFTKQAFVIDGLRLALDEEEAEASPLPRVTNTTLFGLMTTEMEEDSEEMSTSRSFDESTEHDFAEDDSTDGGEFGTAAVPEKYRDLIEKAIARMNVEIADDSAWSFHSEKHGVKAYTKIDGSLTAAKGEGHIPFHPRAIWDVVMDVAKKKTYDAQLAHGSRVAKLDDQTNIDYLEYKPVLFVAGRDFVNLVHWRVLRDGTIVIVAQSIEELELCPSKEPKVVRAEVHIAGWKIVPDADYKGAHVTFMVKSDLKGSIPSRVASKVASEQPYMIHEVAQVLKKSSNLEHIVASEQPYMIHEVAQVLKKSSNLEHIVKEGKLLNSIVKTAVRSRSLSSQKRSRSISSSKTAIQPSGKVPEEGFPAIPAKYHDLIEKAIQRMNRDMDDEGAWNFHSEKYGIKAFTKIDGSLTSAKGVGHVPYNPRAIWDVVMDVERKKTYDSQLATGKRIATFDAQTGVDYLEYKPVFVVAGRDFVNLVHWRVLSGGTIIVVAQSIEDLQLCPSKEPKVVRGEVHIAGWKIVPDADYKGAQVTFMVKSDLKGSIPSRVASGEASKQPYMIHEISKVLKKSNLEAYTKQGKLTNTIFDASAVPSAPTRPVTVSHATPSKTSSSKSTASIEPEPEASVAPAKKDLLAGHKDVMEVPKETHRSTEFLATQAVQFIGGLLVLKAMSLPGLLHTGVVGFLVVWLAVMIFMGPSHMSPRRKLMIATYGPPDSGVILGTLSLDMTKTKKYIEEKRKLSGEHITITHIVLRALGAALANAPSVNGHIVFGNYYPAPSGKDLGVCRLPSVDKMSLKDVCHRLRGDATKLRSGKDKEQEDRNKLMQFLPTYVIRPILNLVGWLGGCLGLRIKAVGVEPYMFGSCLVTSVGMMGLELAFAPLSAYTQTPMLITVGAIKDAPVVDDGKIVIRPMLTLTTTIDHRYVDGSQAARMGQTLKKLIEDPEQMEAVNA</sequence>
<dbReference type="InterPro" id="IPR001078">
    <property type="entry name" value="2-oxoacid_DH_actylTfrase"/>
</dbReference>
<comment type="subcellular location">
    <subcellularLocation>
        <location evidence="1">Endoplasmic reticulum</location>
    </subcellularLocation>
</comment>
<dbReference type="Pfam" id="PF00198">
    <property type="entry name" value="2-oxoacid_dh"/>
    <property type="match status" value="1"/>
</dbReference>
<feature type="domain" description="START" evidence="6">
    <location>
        <begin position="178"/>
        <end position="346"/>
    </location>
</feature>
<evidence type="ECO:0000256" key="4">
    <source>
        <dbReference type="SAM" id="Phobius"/>
    </source>
</evidence>
<dbReference type="GO" id="GO:0005783">
    <property type="term" value="C:endoplasmic reticulum"/>
    <property type="evidence" value="ECO:0007669"/>
    <property type="project" value="UniProtKB-SubCell"/>
</dbReference>
<dbReference type="SMART" id="SM00233">
    <property type="entry name" value="PH"/>
    <property type="match status" value="1"/>
</dbReference>
<feature type="region of interest" description="Disordered" evidence="3">
    <location>
        <begin position="113"/>
        <end position="147"/>
    </location>
</feature>
<protein>
    <recommendedName>
        <fullName evidence="9">START domain-containing protein</fullName>
    </recommendedName>
</protein>
<evidence type="ECO:0000259" key="5">
    <source>
        <dbReference type="PROSITE" id="PS50003"/>
    </source>
</evidence>
<dbReference type="SUPFAM" id="SSF50729">
    <property type="entry name" value="PH domain-like"/>
    <property type="match status" value="1"/>
</dbReference>
<dbReference type="PROSITE" id="PS50848">
    <property type="entry name" value="START"/>
    <property type="match status" value="3"/>
</dbReference>
<dbReference type="InterPro" id="IPR011993">
    <property type="entry name" value="PH-like_dom_sf"/>
</dbReference>
<reference evidence="7" key="1">
    <citation type="submission" date="2021-12" db="EMBL/GenBank/DDBJ databases">
        <title>Prjna785345.</title>
        <authorList>
            <person name="Rujirawat T."/>
            <person name="Krajaejun T."/>
        </authorList>
    </citation>
    <scope>NUCLEOTIDE SEQUENCE</scope>
    <source>
        <strain evidence="7">Pi057C3</strain>
    </source>
</reference>